<dbReference type="Proteomes" id="UP000294933">
    <property type="component" value="Unassembled WGS sequence"/>
</dbReference>
<organism evidence="20 21">
    <name type="scientific">Rickenella mellea</name>
    <dbReference type="NCBI Taxonomy" id="50990"/>
    <lineage>
        <taxon>Eukaryota</taxon>
        <taxon>Fungi</taxon>
        <taxon>Dikarya</taxon>
        <taxon>Basidiomycota</taxon>
        <taxon>Agaricomycotina</taxon>
        <taxon>Agaricomycetes</taxon>
        <taxon>Hymenochaetales</taxon>
        <taxon>Rickenellaceae</taxon>
        <taxon>Rickenella</taxon>
    </lineage>
</organism>
<dbReference type="Pfam" id="PF00627">
    <property type="entry name" value="UBA"/>
    <property type="match status" value="2"/>
</dbReference>
<dbReference type="CDD" id="cd14385">
    <property type="entry name" value="UBA1_spUBP14_like"/>
    <property type="match status" value="1"/>
</dbReference>
<evidence type="ECO:0000256" key="9">
    <source>
        <dbReference type="ARBA" id="ARBA00022807"/>
    </source>
</evidence>
<feature type="binding site" evidence="13">
    <location>
        <position position="187"/>
    </location>
    <ligand>
        <name>Zn(2+)</name>
        <dbReference type="ChEBI" id="CHEBI:29105"/>
    </ligand>
</feature>
<name>A0A4Y7QKA3_9AGAM</name>
<evidence type="ECO:0000256" key="1">
    <source>
        <dbReference type="ARBA" id="ARBA00000707"/>
    </source>
</evidence>
<feature type="binding site" evidence="13">
    <location>
        <position position="190"/>
    </location>
    <ligand>
        <name>Zn(2+)</name>
        <dbReference type="ChEBI" id="CHEBI:29105"/>
    </ligand>
</feature>
<evidence type="ECO:0000256" key="6">
    <source>
        <dbReference type="ARBA" id="ARBA00022771"/>
    </source>
</evidence>
<dbReference type="PROSITE" id="PS00973">
    <property type="entry name" value="USP_2"/>
    <property type="match status" value="1"/>
</dbReference>
<dbReference type="PROSITE" id="PS50030">
    <property type="entry name" value="UBA"/>
    <property type="match status" value="2"/>
</dbReference>
<dbReference type="Pfam" id="PF02148">
    <property type="entry name" value="zf-UBP"/>
    <property type="match status" value="1"/>
</dbReference>
<feature type="binding site" evidence="13">
    <location>
        <position position="207"/>
    </location>
    <ligand>
        <name>Zn(2+)</name>
        <dbReference type="ChEBI" id="CHEBI:29105"/>
    </ligand>
</feature>
<evidence type="ECO:0000256" key="2">
    <source>
        <dbReference type="ARBA" id="ARBA00009085"/>
    </source>
</evidence>
<dbReference type="PANTHER" id="PTHR24006:SF664">
    <property type="entry name" value="UBIQUITIN CARBOXYL-TERMINAL HYDROLASE"/>
    <property type="match status" value="1"/>
</dbReference>
<evidence type="ECO:0000256" key="13">
    <source>
        <dbReference type="PIRSR" id="PIRSR016308-3"/>
    </source>
</evidence>
<evidence type="ECO:0000313" key="20">
    <source>
        <dbReference type="EMBL" id="TDL27668.1"/>
    </source>
</evidence>
<keyword evidence="9 11" id="KW-0788">Thiol protease</keyword>
<evidence type="ECO:0000256" key="7">
    <source>
        <dbReference type="ARBA" id="ARBA00022786"/>
    </source>
</evidence>
<dbReference type="PANTHER" id="PTHR24006">
    <property type="entry name" value="UBIQUITIN CARBOXYL-TERMINAL HYDROLASE"/>
    <property type="match status" value="1"/>
</dbReference>
<sequence>MASACSHLNQLGSLSAPRLSQSVHREECTQCFDNQDTEQGVDVCLTCFNGGCLGPERHHARTHARRSGHAFTLNVKRTPKPSTKRNQDEEPPAKMAKLAILEEREEDKYEHTTTIKCWKCNLQEGLPLSGLSEAQVKTLTDGVMQSMSSARQSEVKAWEEETLPCEHTLTLEQQHVAHIAASGLAHCNKCELKENLWLCLTCGSLGCGRQQYGGIGGNGHGLQHYEETKHPVSVKLGTITPEGSADIYCYTCNDAKLDPELAMHLSNFGINVQTQTKTEKSMTELQIEHNLNYDFSLTGEDGKALEPVFGQGLTGLANLGNSCYMASVVQALYSLPAFQQRYYPPAAGHWEACPEPLPAACVECQMHKLADGLLSGRYSHPRTGERAQPPAPSSATTETVVPVFQEGIRPASFKALIGAGHAEFSTMKQQDSEEFLSHLLKVLRQQARKLGHEPAGEPTEIFRFGMEQRLQCGDCKRVRYRVDSQDLISVPVPAREIGKDAEGKVEYAPVEIGDTLEMVTGDEALEYHCPSCAKAVIATKRSRFATFPQTLVIHAKKFQLVNWVPSKLDIPLILPDADVLVLDRYAGKGLQPGEAALPEDAARSLPAFNVAAMAQLSGMGFSDIRCHKALLATGNSDAEAAMEWLFTHIEDPDIDDPIQLGGASSGPEPSAEQIEMLGDMGFSPPQAKKALRETGGNVERAVEWLFNHPDDSGEDSSPANTQSTSAGVAAGTADPGGSSTLPARYRLKAFISHKGTSVHSGHYVAHIRFDDGWVLFNDEKVVKADAESVKELKALAYLYIFERV</sequence>
<feature type="region of interest" description="Disordered" evidence="16">
    <location>
        <begin position="707"/>
        <end position="737"/>
    </location>
</feature>
<dbReference type="InterPro" id="IPR015940">
    <property type="entry name" value="UBA"/>
</dbReference>
<dbReference type="PIRSF" id="PIRSF016308">
    <property type="entry name" value="UBP"/>
    <property type="match status" value="1"/>
</dbReference>
<dbReference type="SUPFAM" id="SSF46934">
    <property type="entry name" value="UBA-like"/>
    <property type="match status" value="1"/>
</dbReference>
<dbReference type="Gene3D" id="3.90.70.10">
    <property type="entry name" value="Cysteine proteinases"/>
    <property type="match status" value="1"/>
</dbReference>
<evidence type="ECO:0000256" key="15">
    <source>
        <dbReference type="RuleBase" id="RU366025"/>
    </source>
</evidence>
<dbReference type="InterPro" id="IPR013083">
    <property type="entry name" value="Znf_RING/FYVE/PHD"/>
</dbReference>
<evidence type="ECO:0000256" key="16">
    <source>
        <dbReference type="SAM" id="MobiDB-lite"/>
    </source>
</evidence>
<accession>A0A4Y7QKA3</accession>
<dbReference type="GO" id="GO:0008270">
    <property type="term" value="F:zinc ion binding"/>
    <property type="evidence" value="ECO:0007669"/>
    <property type="project" value="UniProtKB-UniRule"/>
</dbReference>
<keyword evidence="8 11" id="KW-0378">Hydrolase</keyword>
<feature type="domain" description="UBA" evidence="17">
    <location>
        <begin position="596"/>
        <end position="648"/>
    </location>
</feature>
<dbReference type="FunFam" id="3.30.40.10:FF:000396">
    <property type="entry name" value="Ubiquitin carboxyl-terminal hydrolase"/>
    <property type="match status" value="1"/>
</dbReference>
<dbReference type="GO" id="GO:0016579">
    <property type="term" value="P:protein deubiquitination"/>
    <property type="evidence" value="ECO:0007669"/>
    <property type="project" value="InterPro"/>
</dbReference>
<dbReference type="GO" id="GO:0004843">
    <property type="term" value="F:cysteine-type deubiquitinase activity"/>
    <property type="evidence" value="ECO:0007669"/>
    <property type="project" value="UniProtKB-UniRule"/>
</dbReference>
<evidence type="ECO:0000313" key="21">
    <source>
        <dbReference type="Proteomes" id="UP000294933"/>
    </source>
</evidence>
<dbReference type="InterPro" id="IPR041432">
    <property type="entry name" value="UBP13_Znf-UBP_var"/>
</dbReference>
<dbReference type="GO" id="GO:0006508">
    <property type="term" value="P:proteolysis"/>
    <property type="evidence" value="ECO:0007669"/>
    <property type="project" value="UniProtKB-KW"/>
</dbReference>
<feature type="compositionally biased region" description="Polar residues" evidence="16">
    <location>
        <begin position="715"/>
        <end position="726"/>
    </location>
</feature>
<dbReference type="SUPFAM" id="SSF57850">
    <property type="entry name" value="RING/U-box"/>
    <property type="match status" value="2"/>
</dbReference>
<dbReference type="Gene3D" id="3.30.40.10">
    <property type="entry name" value="Zinc/RING finger domain, C3HC4 (zinc finger)"/>
    <property type="match status" value="2"/>
</dbReference>
<comment type="catalytic activity">
    <reaction evidence="1 11 15">
        <text>Thiol-dependent hydrolysis of ester, thioester, amide, peptide and isopeptide bonds formed by the C-terminal Gly of ubiquitin (a 76-residue protein attached to proteins as an intracellular targeting signal).</text>
        <dbReference type="EC" id="3.4.19.12"/>
    </reaction>
</comment>
<dbReference type="InterPro" id="IPR018200">
    <property type="entry name" value="USP_CS"/>
</dbReference>
<feature type="domain" description="UBA" evidence="17">
    <location>
        <begin position="668"/>
        <end position="708"/>
    </location>
</feature>
<dbReference type="SMART" id="SM00290">
    <property type="entry name" value="ZnF_UBP"/>
    <property type="match status" value="2"/>
</dbReference>
<dbReference type="InterPro" id="IPR028889">
    <property type="entry name" value="USP"/>
</dbReference>
<dbReference type="AlphaFoldDB" id="A0A4Y7QKA3"/>
<evidence type="ECO:0000256" key="3">
    <source>
        <dbReference type="ARBA" id="ARBA00022670"/>
    </source>
</evidence>
<feature type="region of interest" description="Disordered" evidence="16">
    <location>
        <begin position="377"/>
        <end position="397"/>
    </location>
</feature>
<evidence type="ECO:0000256" key="12">
    <source>
        <dbReference type="PIRSR" id="PIRSR016308-1"/>
    </source>
</evidence>
<dbReference type="CDD" id="cd02658">
    <property type="entry name" value="Peptidase_C19B"/>
    <property type="match status" value="1"/>
</dbReference>
<feature type="binding site" evidence="13">
    <location>
        <position position="220"/>
    </location>
    <ligand>
        <name>Zn(2+)</name>
        <dbReference type="ChEBI" id="CHEBI:29105"/>
    </ligand>
</feature>
<evidence type="ECO:0000256" key="11">
    <source>
        <dbReference type="PIRNR" id="PIRNR016308"/>
    </source>
</evidence>
<keyword evidence="7 11" id="KW-0833">Ubl conjugation pathway</keyword>
<dbReference type="EC" id="3.4.19.12" evidence="11 15"/>
<dbReference type="FunFam" id="1.10.8.10:FF:000103">
    <property type="entry name" value="Ubiquitin carboxyl-terminal hydrolase"/>
    <property type="match status" value="1"/>
</dbReference>
<dbReference type="GO" id="GO:0005634">
    <property type="term" value="C:nucleus"/>
    <property type="evidence" value="ECO:0007669"/>
    <property type="project" value="TreeGrafter"/>
</dbReference>
<dbReference type="GO" id="GO:0005829">
    <property type="term" value="C:cytosol"/>
    <property type="evidence" value="ECO:0007669"/>
    <property type="project" value="TreeGrafter"/>
</dbReference>
<evidence type="ECO:0000259" key="17">
    <source>
        <dbReference type="PROSITE" id="PS50030"/>
    </source>
</evidence>
<dbReference type="OrthoDB" id="361536at2759"/>
<dbReference type="Pfam" id="PF00443">
    <property type="entry name" value="UCH"/>
    <property type="match status" value="1"/>
</dbReference>
<feature type="domain" description="USP" evidence="18">
    <location>
        <begin position="314"/>
        <end position="804"/>
    </location>
</feature>
<evidence type="ECO:0000256" key="14">
    <source>
        <dbReference type="PROSITE-ProRule" id="PRU00502"/>
    </source>
</evidence>
<dbReference type="PROSITE" id="PS00972">
    <property type="entry name" value="USP_1"/>
    <property type="match status" value="1"/>
</dbReference>
<dbReference type="InterPro" id="IPR009060">
    <property type="entry name" value="UBA-like_sf"/>
</dbReference>
<dbReference type="Pfam" id="PF17807">
    <property type="entry name" value="zf-UBP_var"/>
    <property type="match status" value="1"/>
</dbReference>
<dbReference type="InterPro" id="IPR050164">
    <property type="entry name" value="Peptidase_C19"/>
</dbReference>
<keyword evidence="4 11" id="KW-0479">Metal-binding</keyword>
<keyword evidence="5" id="KW-0677">Repeat</keyword>
<keyword evidence="6 14" id="KW-0863">Zinc-finger</keyword>
<dbReference type="CDD" id="cd14386">
    <property type="entry name" value="UBA2_UBP5"/>
    <property type="match status" value="1"/>
</dbReference>
<feature type="active site" description="Nucleophile" evidence="12">
    <location>
        <position position="323"/>
    </location>
</feature>
<dbReference type="SUPFAM" id="SSF54001">
    <property type="entry name" value="Cysteine proteinases"/>
    <property type="match status" value="1"/>
</dbReference>
<evidence type="ECO:0000256" key="10">
    <source>
        <dbReference type="ARBA" id="ARBA00022833"/>
    </source>
</evidence>
<feature type="domain" description="UBP-type" evidence="19">
    <location>
        <begin position="163"/>
        <end position="272"/>
    </location>
</feature>
<dbReference type="VEuPathDB" id="FungiDB:BD410DRAFT_876139"/>
<dbReference type="InterPro" id="IPR038765">
    <property type="entry name" value="Papain-like_cys_pep_sf"/>
</dbReference>
<keyword evidence="10 11" id="KW-0862">Zinc</keyword>
<keyword evidence="21" id="KW-1185">Reference proteome</keyword>
<dbReference type="PROSITE" id="PS50235">
    <property type="entry name" value="USP_3"/>
    <property type="match status" value="1"/>
</dbReference>
<evidence type="ECO:0000256" key="4">
    <source>
        <dbReference type="ARBA" id="ARBA00022723"/>
    </source>
</evidence>
<dbReference type="FunFam" id="3.30.40.10:FF:000587">
    <property type="entry name" value="Ubiquitin carboxyl-terminal hydrolase"/>
    <property type="match status" value="1"/>
</dbReference>
<dbReference type="EMBL" id="ML170159">
    <property type="protein sequence ID" value="TDL27668.1"/>
    <property type="molecule type" value="Genomic_DNA"/>
</dbReference>
<evidence type="ECO:0000259" key="18">
    <source>
        <dbReference type="PROSITE" id="PS50235"/>
    </source>
</evidence>
<dbReference type="Gene3D" id="1.10.8.10">
    <property type="entry name" value="DNA helicase RuvA subunit, C-terminal domain"/>
    <property type="match status" value="2"/>
</dbReference>
<dbReference type="PROSITE" id="PS50271">
    <property type="entry name" value="ZF_UBP"/>
    <property type="match status" value="1"/>
</dbReference>
<keyword evidence="3 11" id="KW-0645">Protease</keyword>
<reference evidence="20 21" key="1">
    <citation type="submission" date="2018-06" db="EMBL/GenBank/DDBJ databases">
        <title>A transcriptomic atlas of mushroom development highlights an independent origin of complex multicellularity.</title>
        <authorList>
            <consortium name="DOE Joint Genome Institute"/>
            <person name="Krizsan K."/>
            <person name="Almasi E."/>
            <person name="Merenyi Z."/>
            <person name="Sahu N."/>
            <person name="Viragh M."/>
            <person name="Koszo T."/>
            <person name="Mondo S."/>
            <person name="Kiss B."/>
            <person name="Balint B."/>
            <person name="Kues U."/>
            <person name="Barry K."/>
            <person name="Hegedus J.C."/>
            <person name="Henrissat B."/>
            <person name="Johnson J."/>
            <person name="Lipzen A."/>
            <person name="Ohm R."/>
            <person name="Nagy I."/>
            <person name="Pangilinan J."/>
            <person name="Yan J."/>
            <person name="Xiong Y."/>
            <person name="Grigoriev I.V."/>
            <person name="Hibbett D.S."/>
            <person name="Nagy L.G."/>
        </authorList>
    </citation>
    <scope>NUCLEOTIDE SEQUENCE [LARGE SCALE GENOMIC DNA]</scope>
    <source>
        <strain evidence="20 21">SZMC22713</strain>
    </source>
</reference>
<dbReference type="FunFam" id="1.10.8.10:FF:000086">
    <property type="entry name" value="Ubiquitin carboxyl-terminal hydrolase"/>
    <property type="match status" value="1"/>
</dbReference>
<dbReference type="InterPro" id="IPR001394">
    <property type="entry name" value="Peptidase_C19_UCH"/>
</dbReference>
<feature type="active site" description="Proton acceptor" evidence="12">
    <location>
        <position position="762"/>
    </location>
</feature>
<evidence type="ECO:0000259" key="19">
    <source>
        <dbReference type="PROSITE" id="PS50271"/>
    </source>
</evidence>
<dbReference type="SMART" id="SM00165">
    <property type="entry name" value="UBA"/>
    <property type="match status" value="2"/>
</dbReference>
<gene>
    <name evidence="20" type="ORF">BD410DRAFT_876139</name>
</gene>
<protein>
    <recommendedName>
        <fullName evidence="11 15">Ubiquitin carboxyl-terminal hydrolase</fullName>
        <ecNumber evidence="11 15">3.4.19.12</ecNumber>
    </recommendedName>
</protein>
<dbReference type="InterPro" id="IPR001607">
    <property type="entry name" value="Znf_UBP"/>
</dbReference>
<evidence type="ECO:0000256" key="5">
    <source>
        <dbReference type="ARBA" id="ARBA00022737"/>
    </source>
</evidence>
<evidence type="ECO:0000256" key="8">
    <source>
        <dbReference type="ARBA" id="ARBA00022801"/>
    </source>
</evidence>
<proteinExistence type="inferred from homology"/>
<dbReference type="STRING" id="50990.A0A4Y7QKA3"/>
<dbReference type="InterPro" id="IPR016652">
    <property type="entry name" value="Ubiquitinyl_hydrolase"/>
</dbReference>
<comment type="similarity">
    <text evidence="2 11 15">Belongs to the peptidase C19 family.</text>
</comment>